<comment type="caution">
    <text evidence="2">The sequence shown here is derived from an EMBL/GenBank/DDBJ whole genome shotgun (WGS) entry which is preliminary data.</text>
</comment>
<accession>A0AAE1D526</accession>
<feature type="compositionally biased region" description="Basic and acidic residues" evidence="1">
    <location>
        <begin position="1"/>
        <end position="18"/>
    </location>
</feature>
<name>A0AAE1D526_9GAST</name>
<evidence type="ECO:0000313" key="3">
    <source>
        <dbReference type="Proteomes" id="UP001283361"/>
    </source>
</evidence>
<proteinExistence type="predicted"/>
<reference evidence="2" key="1">
    <citation type="journal article" date="2023" name="G3 (Bethesda)">
        <title>A reference genome for the long-term kleptoplast-retaining sea slug Elysia crispata morphotype clarki.</title>
        <authorList>
            <person name="Eastman K.E."/>
            <person name="Pendleton A.L."/>
            <person name="Shaikh M.A."/>
            <person name="Suttiyut T."/>
            <person name="Ogas R."/>
            <person name="Tomko P."/>
            <person name="Gavelis G."/>
            <person name="Widhalm J.R."/>
            <person name="Wisecaver J.H."/>
        </authorList>
    </citation>
    <scope>NUCLEOTIDE SEQUENCE</scope>
    <source>
        <strain evidence="2">ECLA1</strain>
    </source>
</reference>
<dbReference type="EMBL" id="JAWDGP010005352">
    <property type="protein sequence ID" value="KAK3757607.1"/>
    <property type="molecule type" value="Genomic_DNA"/>
</dbReference>
<evidence type="ECO:0000256" key="1">
    <source>
        <dbReference type="SAM" id="MobiDB-lite"/>
    </source>
</evidence>
<dbReference type="Proteomes" id="UP001283361">
    <property type="component" value="Unassembled WGS sequence"/>
</dbReference>
<evidence type="ECO:0000313" key="2">
    <source>
        <dbReference type="EMBL" id="KAK3757607.1"/>
    </source>
</evidence>
<sequence length="82" mass="9205">MNERIKDKGPAHVEKDPKNQAASTDGLGTRFTCSRAVATGTATHAKAYMWPYHEVQQSDMTPMHKIIFRDGKAKKNSNIIYI</sequence>
<protein>
    <submittedName>
        <fullName evidence="2">Uncharacterized protein</fullName>
    </submittedName>
</protein>
<dbReference type="AlphaFoldDB" id="A0AAE1D526"/>
<feature type="region of interest" description="Disordered" evidence="1">
    <location>
        <begin position="1"/>
        <end position="27"/>
    </location>
</feature>
<keyword evidence="3" id="KW-1185">Reference proteome</keyword>
<organism evidence="2 3">
    <name type="scientific">Elysia crispata</name>
    <name type="common">lettuce slug</name>
    <dbReference type="NCBI Taxonomy" id="231223"/>
    <lineage>
        <taxon>Eukaryota</taxon>
        <taxon>Metazoa</taxon>
        <taxon>Spiralia</taxon>
        <taxon>Lophotrochozoa</taxon>
        <taxon>Mollusca</taxon>
        <taxon>Gastropoda</taxon>
        <taxon>Heterobranchia</taxon>
        <taxon>Euthyneura</taxon>
        <taxon>Panpulmonata</taxon>
        <taxon>Sacoglossa</taxon>
        <taxon>Placobranchoidea</taxon>
        <taxon>Plakobranchidae</taxon>
        <taxon>Elysia</taxon>
    </lineage>
</organism>
<gene>
    <name evidence="2" type="ORF">RRG08_000123</name>
</gene>